<dbReference type="PANTHER" id="PTHR44757:SF2">
    <property type="entry name" value="BIOFILM ARCHITECTURE MAINTENANCE PROTEIN MBAA"/>
    <property type="match status" value="1"/>
</dbReference>
<dbReference type="Gene3D" id="3.30.70.270">
    <property type="match status" value="2"/>
</dbReference>
<feature type="transmembrane region" description="Helical" evidence="1">
    <location>
        <begin position="457"/>
        <end position="479"/>
    </location>
</feature>
<feature type="domain" description="GGDEF" evidence="3">
    <location>
        <begin position="919"/>
        <end position="1050"/>
    </location>
</feature>
<dbReference type="Gene3D" id="3.20.20.450">
    <property type="entry name" value="EAL domain"/>
    <property type="match status" value="1"/>
</dbReference>
<dbReference type="PROSITE" id="PS50883">
    <property type="entry name" value="EAL"/>
    <property type="match status" value="1"/>
</dbReference>
<dbReference type="PROSITE" id="PS50887">
    <property type="entry name" value="GGDEF"/>
    <property type="match status" value="1"/>
</dbReference>
<dbReference type="SUPFAM" id="SSF141868">
    <property type="entry name" value="EAL domain-like"/>
    <property type="match status" value="1"/>
</dbReference>
<evidence type="ECO:0000256" key="1">
    <source>
        <dbReference type="SAM" id="Phobius"/>
    </source>
</evidence>
<dbReference type="Proteomes" id="UP001203136">
    <property type="component" value="Unassembled WGS sequence"/>
</dbReference>
<dbReference type="SUPFAM" id="SSF55073">
    <property type="entry name" value="Nucleotide cyclase"/>
    <property type="match status" value="2"/>
</dbReference>
<proteinExistence type="predicted"/>
<dbReference type="NCBIfam" id="TIGR00254">
    <property type="entry name" value="GGDEF"/>
    <property type="match status" value="1"/>
</dbReference>
<gene>
    <name evidence="4" type="ORF">K5I21_05680</name>
</gene>
<evidence type="ECO:0000259" key="3">
    <source>
        <dbReference type="PROSITE" id="PS50887"/>
    </source>
</evidence>
<dbReference type="SMART" id="SM00267">
    <property type="entry name" value="GGDEF"/>
    <property type="match status" value="1"/>
</dbReference>
<dbReference type="Pfam" id="PF00990">
    <property type="entry name" value="GGDEF"/>
    <property type="match status" value="1"/>
</dbReference>
<reference evidence="4" key="1">
    <citation type="journal article" date="2022" name="Cell Host Microbe">
        <title>Colonization of the live biotherapeutic product VE303 and modulation of the microbiota and metabolites in healthy volunteers.</title>
        <authorList>
            <person name="Dsouza M."/>
            <person name="Menon R."/>
            <person name="Crossette E."/>
            <person name="Bhattarai S.K."/>
            <person name="Schneider J."/>
            <person name="Kim Y.G."/>
            <person name="Reddy S."/>
            <person name="Caballero S."/>
            <person name="Felix C."/>
            <person name="Cornacchione L."/>
            <person name="Hendrickson J."/>
            <person name="Watson A.R."/>
            <person name="Minot S.S."/>
            <person name="Greenfield N."/>
            <person name="Schopf L."/>
            <person name="Szabady R."/>
            <person name="Patarroyo J."/>
            <person name="Smith W."/>
            <person name="Harrison P."/>
            <person name="Kuijper E.J."/>
            <person name="Kelly C.P."/>
            <person name="Olle B."/>
            <person name="Bobilev D."/>
            <person name="Silber J.L."/>
            <person name="Bucci V."/>
            <person name="Roberts B."/>
            <person name="Faith J."/>
            <person name="Norman J.M."/>
        </authorList>
    </citation>
    <scope>NUCLEOTIDE SEQUENCE</scope>
    <source>
        <strain evidence="4">VE303-04</strain>
    </source>
</reference>
<dbReference type="AlphaFoldDB" id="A0AAW5EZ63"/>
<evidence type="ECO:0000259" key="2">
    <source>
        <dbReference type="PROSITE" id="PS50883"/>
    </source>
</evidence>
<name>A0AAW5EZ63_CLOSY</name>
<evidence type="ECO:0000313" key="5">
    <source>
        <dbReference type="Proteomes" id="UP001203136"/>
    </source>
</evidence>
<protein>
    <submittedName>
        <fullName evidence="4">EAL domain-containing protein</fullName>
    </submittedName>
</protein>
<feature type="transmembrane region" description="Helical" evidence="1">
    <location>
        <begin position="732"/>
        <end position="756"/>
    </location>
</feature>
<comment type="caution">
    <text evidence="4">The sequence shown here is derived from an EMBL/GenBank/DDBJ whole genome shotgun (WGS) entry which is preliminary data.</text>
</comment>
<dbReference type="InterPro" id="IPR029787">
    <property type="entry name" value="Nucleotide_cyclase"/>
</dbReference>
<dbReference type="InterPro" id="IPR001633">
    <property type="entry name" value="EAL_dom"/>
</dbReference>
<dbReference type="Pfam" id="PF00563">
    <property type="entry name" value="EAL"/>
    <property type="match status" value="1"/>
</dbReference>
<accession>A0AAW5EZ63</accession>
<dbReference type="EMBL" id="JAINVB010000001">
    <property type="protein sequence ID" value="MCK0085366.1"/>
    <property type="molecule type" value="Genomic_DNA"/>
</dbReference>
<keyword evidence="1" id="KW-0812">Transmembrane</keyword>
<dbReference type="InterPro" id="IPR035919">
    <property type="entry name" value="EAL_sf"/>
</dbReference>
<dbReference type="RefSeq" id="WP_024739273.1">
    <property type="nucleotide sequence ID" value="NZ_JAINVB010000001.1"/>
</dbReference>
<dbReference type="InterPro" id="IPR052155">
    <property type="entry name" value="Biofilm_reg_signaling"/>
</dbReference>
<feature type="domain" description="EAL" evidence="2">
    <location>
        <begin position="162"/>
        <end position="417"/>
    </location>
</feature>
<dbReference type="CDD" id="cd01948">
    <property type="entry name" value="EAL"/>
    <property type="match status" value="1"/>
</dbReference>
<organism evidence="4 5">
    <name type="scientific">Clostridium symbiosum</name>
    <name type="common">Bacteroides symbiosus</name>
    <dbReference type="NCBI Taxonomy" id="1512"/>
    <lineage>
        <taxon>Bacteria</taxon>
        <taxon>Bacillati</taxon>
        <taxon>Bacillota</taxon>
        <taxon>Clostridia</taxon>
        <taxon>Lachnospirales</taxon>
        <taxon>Lachnospiraceae</taxon>
        <taxon>Otoolea</taxon>
    </lineage>
</organism>
<evidence type="ECO:0000313" key="4">
    <source>
        <dbReference type="EMBL" id="MCK0085366.1"/>
    </source>
</evidence>
<keyword evidence="1" id="KW-0472">Membrane</keyword>
<sequence>MHPNQLFIEKSEKILRTRPKGCCYLLYLDITDFQYINFCYGTEAGDRLLKAVKDYTAGLPFVLLCERLYSDYFLCILSFPGEAPDEKAVQAVEHSLNGFMAEQQKLYPACKLRFACGLCRTGTQELSHTIESANLARKEAKRLDTGSAVLYSEELVQKTVTRYELEQTLNQAVREQRFCFYLQPKVDLTNGRIIGAEALARRIGQDGTVIYPDSFLPVMESSGTVVELDLLICRQVCAFLSGRLRQGLPVVRTSVNLSRLHIKNKDTASSLHAIAQEYQIPPELLEFELTETILLDELTGAKKLIDQLRTYGYRVSIDDFGSGYAGINIWQELNFDCLKLDGCFLSEDPELKKKNEALVPNIINIGHRLGISILCEGVETAGQCTYLTRLGCTTVQGFYFSHPIAPDVFYDIYRKQNGCYPLPFQNNHNTDRTAHESGGLPKSDVDPSLNPSLNPKWYIPLSLCSLFMAVCVILATIFYQHIAREQFNELVLENLDSCMNGQKAEILSGIESVSSTLRNLSVLISQRGDSKRAEEFLQPLNKGEPPGKYSWMSAANIEQAEELFPLTQEDQTAALRLKKGETVISNLIPSHRPDNLYYYAVAVPVFENGVFSGAICGTVNAQSLTGTSLYSTAQGSVIGCFITDGNGTVLPSAGEEEYATLAGCIAKLNIRPDAHSSDIATVLSAPSGNWKLGTRDRIPFYLSRADLGINDWHVTVLYRADKAAARSNRITTASLCCTAALFTAIILIYLIIFLYMKKIQKKFSMEEQRYLLLEQFSDTVLFDYDCLKDTIRFTPNADRLFKIHDLVQHNYLHGLDVKYIYAGDMEIIQSLLMGQSVQKEIRIRLLHPTEDRYFWCLAQFRYLFEHGTLVSVVGKITDIDEQKLHEDYLIEISEKDGLTGLRNRASAEAKIRESIQNGADGTLLMIDVDNFKQINDQFGHTAGDSALIFLADCLQKTFRSNDILGRAGGDELIAYMEGVCNRNIAQKKVELLMYYIRQSTSQGLPFISVSIGIALCPDDGMSYEELFTAADQAMYEAKNRGKMQAQFYEDMA</sequence>
<dbReference type="PANTHER" id="PTHR44757">
    <property type="entry name" value="DIGUANYLATE CYCLASE DGCP"/>
    <property type="match status" value="1"/>
</dbReference>
<keyword evidence="1" id="KW-1133">Transmembrane helix</keyword>
<dbReference type="CDD" id="cd01949">
    <property type="entry name" value="GGDEF"/>
    <property type="match status" value="1"/>
</dbReference>
<dbReference type="InterPro" id="IPR000160">
    <property type="entry name" value="GGDEF_dom"/>
</dbReference>
<dbReference type="InterPro" id="IPR043128">
    <property type="entry name" value="Rev_trsase/Diguanyl_cyclase"/>
</dbReference>
<dbReference type="SMART" id="SM00052">
    <property type="entry name" value="EAL"/>
    <property type="match status" value="1"/>
</dbReference>